<comment type="caution">
    <text evidence="11">The sequence shown here is derived from an EMBL/GenBank/DDBJ whole genome shotgun (WGS) entry which is preliminary data.</text>
</comment>
<dbReference type="ExpressionAtlas" id="A0A317Y148">
    <property type="expression patterns" value="baseline and differential"/>
</dbReference>
<dbReference type="Gene3D" id="3.30.730.10">
    <property type="entry name" value="AP2/ERF domain"/>
    <property type="match status" value="2"/>
</dbReference>
<keyword evidence="9" id="KW-0732">Signal</keyword>
<dbReference type="InterPro" id="IPR036955">
    <property type="entry name" value="AP2/ERF_dom_sf"/>
</dbReference>
<dbReference type="CDD" id="cd00018">
    <property type="entry name" value="AP2"/>
    <property type="match status" value="2"/>
</dbReference>
<reference evidence="11" key="1">
    <citation type="journal article" date="2018" name="Nat. Genet.">
        <title>Extensive intraspecific gene order and gene structural variations between Mo17 and other maize genomes.</title>
        <authorList>
            <person name="Sun S."/>
            <person name="Zhou Y."/>
            <person name="Chen J."/>
            <person name="Shi J."/>
            <person name="Zhao H."/>
            <person name="Zhao H."/>
            <person name="Song W."/>
            <person name="Zhang M."/>
            <person name="Cui Y."/>
            <person name="Dong X."/>
            <person name="Liu H."/>
            <person name="Ma X."/>
            <person name="Jiao Y."/>
            <person name="Wang B."/>
            <person name="Wei X."/>
            <person name="Stein J.C."/>
            <person name="Glaubitz J.C."/>
            <person name="Lu F."/>
            <person name="Yu G."/>
            <person name="Liang C."/>
            <person name="Fengler K."/>
            <person name="Li B."/>
            <person name="Rafalski A."/>
            <person name="Schnable P.S."/>
            <person name="Ware D.H."/>
            <person name="Buckler E.S."/>
            <person name="Lai J."/>
        </authorList>
    </citation>
    <scope>NUCLEOTIDE SEQUENCE [LARGE SCALE GENOMIC DNA]</scope>
    <source>
        <tissue evidence="11">Seedling</tissue>
    </source>
</reference>
<feature type="chain" id="PRO_5016407263" evidence="9">
    <location>
        <begin position="27"/>
        <end position="674"/>
    </location>
</feature>
<dbReference type="InterPro" id="IPR016177">
    <property type="entry name" value="DNA-bd_dom_sf"/>
</dbReference>
<feature type="domain" description="AP2/ERF" evidence="10">
    <location>
        <begin position="338"/>
        <end position="401"/>
    </location>
</feature>
<evidence type="ECO:0000256" key="6">
    <source>
        <dbReference type="ARBA" id="ARBA00023242"/>
    </source>
</evidence>
<evidence type="ECO:0000256" key="5">
    <source>
        <dbReference type="ARBA" id="ARBA00023163"/>
    </source>
</evidence>
<evidence type="ECO:0000313" key="11">
    <source>
        <dbReference type="EMBL" id="PWZ52225.1"/>
    </source>
</evidence>
<dbReference type="GO" id="GO:0005634">
    <property type="term" value="C:nucleus"/>
    <property type="evidence" value="ECO:0007669"/>
    <property type="project" value="UniProtKB-SubCell"/>
</dbReference>
<dbReference type="Proteomes" id="UP000251960">
    <property type="component" value="Chromosome 1"/>
</dbReference>
<accession>A0A317Y148</accession>
<evidence type="ECO:0000256" key="2">
    <source>
        <dbReference type="ARBA" id="ARBA00022737"/>
    </source>
</evidence>
<evidence type="ECO:0000256" key="7">
    <source>
        <dbReference type="ARBA" id="ARBA00037973"/>
    </source>
</evidence>
<comment type="similarity">
    <text evidence="7">Belongs to the AP2/ERF transcription factor family. AP2 subfamily.</text>
</comment>
<keyword evidence="2" id="KW-0677">Repeat</keyword>
<dbReference type="PANTHER" id="PTHR32467">
    <property type="entry name" value="AP2-LIKE ETHYLENE-RESPONSIVE TRANSCRIPTION FACTOR"/>
    <property type="match status" value="1"/>
</dbReference>
<dbReference type="SUPFAM" id="SSF54171">
    <property type="entry name" value="DNA-binding domain"/>
    <property type="match status" value="2"/>
</dbReference>
<sequence length="674" mass="70397">MIDLSSSLLPTTSVLVLALALALLSSLPGCPPCLPKMTSNSSQNMSSCSTGGSDAAVGGGSWLGFSLSPHMAATMDAAADGVPVQQHHHEGLFYPPVVSSSPAPFCYALGGGQDGLATAAANGGGGFYPGLSSMPLKSDGSLCILEALHRSEQERHGVVVSSSSPKLEDFLGASASTAMALSLDSSSFYYGCGHGHGHDQGGYLQPMQCAVMPGSGGHDVYGGGHAQMVDEQSAAAMAASWFSARGNGGYDVDGAGAGAIVPLQGHPHPLALSMSSGTGSQSSSVTMQVGSAHADAVTEYIAMDGSKKRGAGNGASAGQKQPTIHRKTIDTFGQRTSQYRGVTRHRWTGRYEAHLWDNSCRKEGQTRKGRQGGYDVEEKAARAYDLAALKYWGTSTHVNFPVEDYREELEEMKNMTRQEYVAHLRRKSSGFSRGASIYRGVTRHHQHGRWQARIGRVSGNKDLYLGTFSTQEEAAEAYDVAAIKFRGLSAVTNFDITRYDVDKIMESSTLLPGEQVRRRKEGGDAAVSEAAAALVQAGNCMTDTWKIQAALPAAARAGERGAGVGGQQQRQDLLSNEAFSLLHDIVSVDAAASTGTGGMSNAASSLAPSVSNSREQSPDRGGGSLAMLFAKPAAAPRLACPLPLGSWVSPSAVSARPPGVSIAHLPVFAAWTDA</sequence>
<dbReference type="PROSITE" id="PS51032">
    <property type="entry name" value="AP2_ERF"/>
    <property type="match status" value="2"/>
</dbReference>
<evidence type="ECO:0000259" key="10">
    <source>
        <dbReference type="PROSITE" id="PS51032"/>
    </source>
</evidence>
<dbReference type="GO" id="GO:0003677">
    <property type="term" value="F:DNA binding"/>
    <property type="evidence" value="ECO:0007669"/>
    <property type="project" value="UniProtKB-KW"/>
</dbReference>
<name>A0A317Y148_MAIZE</name>
<keyword evidence="3" id="KW-0805">Transcription regulation</keyword>
<dbReference type="InterPro" id="IPR001471">
    <property type="entry name" value="AP2/ERF_dom"/>
</dbReference>
<dbReference type="GO" id="GO:0003700">
    <property type="term" value="F:DNA-binding transcription factor activity"/>
    <property type="evidence" value="ECO:0007669"/>
    <property type="project" value="InterPro"/>
</dbReference>
<keyword evidence="5" id="KW-0804">Transcription</keyword>
<proteinExistence type="inferred from homology"/>
<evidence type="ECO:0000256" key="3">
    <source>
        <dbReference type="ARBA" id="ARBA00023015"/>
    </source>
</evidence>
<evidence type="ECO:0000256" key="4">
    <source>
        <dbReference type="ARBA" id="ARBA00023125"/>
    </source>
</evidence>
<keyword evidence="4" id="KW-0238">DNA-binding</keyword>
<gene>
    <name evidence="11" type="primary">ANT_4</name>
    <name evidence="11" type="ORF">Zm00014a_030042</name>
</gene>
<feature type="compositionally biased region" description="Polar residues" evidence="8">
    <location>
        <begin position="599"/>
        <end position="615"/>
    </location>
</feature>
<dbReference type="SMART" id="SM00380">
    <property type="entry name" value="AP2"/>
    <property type="match status" value="2"/>
</dbReference>
<keyword evidence="6" id="KW-0539">Nucleus</keyword>
<dbReference type="EMBL" id="NCVQ01000001">
    <property type="protein sequence ID" value="PWZ52225.1"/>
    <property type="molecule type" value="Genomic_DNA"/>
</dbReference>
<feature type="domain" description="AP2/ERF" evidence="10">
    <location>
        <begin position="437"/>
        <end position="495"/>
    </location>
</feature>
<evidence type="ECO:0000256" key="1">
    <source>
        <dbReference type="ARBA" id="ARBA00004123"/>
    </source>
</evidence>
<dbReference type="PRINTS" id="PR00367">
    <property type="entry name" value="ETHRSPELEMNT"/>
</dbReference>
<dbReference type="FunFam" id="3.30.730.10:FF:000002">
    <property type="entry name" value="AP2-like ethylene-responsive transcription factor"/>
    <property type="match status" value="1"/>
</dbReference>
<organism evidence="11">
    <name type="scientific">Zea mays</name>
    <name type="common">Maize</name>
    <dbReference type="NCBI Taxonomy" id="4577"/>
    <lineage>
        <taxon>Eukaryota</taxon>
        <taxon>Viridiplantae</taxon>
        <taxon>Streptophyta</taxon>
        <taxon>Embryophyta</taxon>
        <taxon>Tracheophyta</taxon>
        <taxon>Spermatophyta</taxon>
        <taxon>Magnoliopsida</taxon>
        <taxon>Liliopsida</taxon>
        <taxon>Poales</taxon>
        <taxon>Poaceae</taxon>
        <taxon>PACMAD clade</taxon>
        <taxon>Panicoideae</taxon>
        <taxon>Andropogonodae</taxon>
        <taxon>Andropogoneae</taxon>
        <taxon>Tripsacinae</taxon>
        <taxon>Zea</taxon>
    </lineage>
</organism>
<dbReference type="FunFam" id="3.30.730.10:FF:000003">
    <property type="entry name" value="AP2-like ethylene-responsive transcription factor ANT"/>
    <property type="match status" value="1"/>
</dbReference>
<dbReference type="AlphaFoldDB" id="A0A317Y148"/>
<dbReference type="PANTHER" id="PTHR32467:SF253">
    <property type="entry name" value="AP2_ERF DOMAIN-CONTAINING PROTEIN"/>
    <property type="match status" value="1"/>
</dbReference>
<feature type="signal peptide" evidence="9">
    <location>
        <begin position="1"/>
        <end position="26"/>
    </location>
</feature>
<evidence type="ECO:0000256" key="8">
    <source>
        <dbReference type="SAM" id="MobiDB-lite"/>
    </source>
</evidence>
<feature type="region of interest" description="Disordered" evidence="8">
    <location>
        <begin position="597"/>
        <end position="624"/>
    </location>
</feature>
<evidence type="ECO:0000256" key="9">
    <source>
        <dbReference type="SAM" id="SignalP"/>
    </source>
</evidence>
<protein>
    <submittedName>
        <fullName evidence="11">AP2-like ethylene-responsive transcription factor ANT</fullName>
    </submittedName>
</protein>
<dbReference type="Pfam" id="PF00847">
    <property type="entry name" value="AP2"/>
    <property type="match status" value="1"/>
</dbReference>
<comment type="subcellular location">
    <subcellularLocation>
        <location evidence="1">Nucleus</location>
    </subcellularLocation>
</comment>